<evidence type="ECO:0000256" key="8">
    <source>
        <dbReference type="ARBA" id="ARBA00023077"/>
    </source>
</evidence>
<evidence type="ECO:0000256" key="5">
    <source>
        <dbReference type="ARBA" id="ARBA00022692"/>
    </source>
</evidence>
<dbReference type="InterPro" id="IPR039426">
    <property type="entry name" value="TonB-dep_rcpt-like"/>
</dbReference>
<dbReference type="OrthoDB" id="7313036at2"/>
<keyword evidence="17" id="KW-1185">Reference proteome</keyword>
<keyword evidence="10 11" id="KW-0998">Cell outer membrane</keyword>
<dbReference type="PANTHER" id="PTHR32552:SF81">
    <property type="entry name" value="TONB-DEPENDENT OUTER MEMBRANE RECEPTOR"/>
    <property type="match status" value="1"/>
</dbReference>
<comment type="caution">
    <text evidence="16">The sequence shown here is derived from an EMBL/GenBank/DDBJ whole genome shotgun (WGS) entry which is preliminary data.</text>
</comment>
<keyword evidence="7" id="KW-0406">Ion transport</keyword>
<reference evidence="16 17" key="1">
    <citation type="submission" date="2018-08" db="EMBL/GenBank/DDBJ databases">
        <title>Henriciella mobilis sp. nov., isolated from seawater.</title>
        <authorList>
            <person name="Cheng H."/>
            <person name="Wu Y.-H."/>
            <person name="Xu X.-W."/>
            <person name="Guo L.-L."/>
        </authorList>
    </citation>
    <scope>NUCLEOTIDE SEQUENCE [LARGE SCALE GENOMIC DNA]</scope>
    <source>
        <strain evidence="16 17">JN25</strain>
    </source>
</reference>
<keyword evidence="2 11" id="KW-0813">Transport</keyword>
<sequence length="801" mass="87289">MSRVSRHSGRIQIFSALLAGTALATPAFFAAAAQDADDGTAVETVSRQKTVTVTATRRSESLTDVPYNISAVSGDELEASNILDEAELLRSVPGVAVVDRGARNAGTLNAARIRGLAVDGNALGDYAVSSVASVSTYVNDTPIFAGFMLKDIERVEVLRGPQGTLYGSGSLGGTVKYITRDPVLGEFGGNVSASLSSVEGSEDIGFAYDGVLNVPLGDTMAVRLVGSVTDYPGLVDYVNVYELDANGIPVAPNGVLDPAASYRSVEDADTVEQWMGRATLLWEPSSAARVKLVHTRQSDDIGGRRQVTVGEDGFGDTYGDYENGSIQLEPSSRDVNSTSLEAEFDVGFATLTSSTSHYDHSGDSVSENTGFYAQAGFLGFYYNYPRPMASAVRTYADEAFVQEVRLVTDGNDTFDYVVGGFYRKQQLQSTQESYLRGFKNWWDAFLPGAAAAVTGDQDFAYRRTENFEELAAFGELTWHATPDFDLTVGARYFDNESENDTFIDLPLYASFSEPTEAFFESSEDDILFKVNASWDFNDYDMLYATISEGYRRGGSNAVPLTGTFAEDPRWQIYTADSVTNYELGIKGQRGDIRYDVSAFLVDWQDPQLNTSTTNWGFFVVQNGEEAQTYGLEASLDGYLSDNWHYSLGYAYVNAELTSDFYAPDRPAPAAPIALDGAMLPGTPEHALNWALDYTTTVGSDWTWFSRVDGYYQSETRNAVTTSPRFNVPLDGFAIWNATTTLSNDAFDLSLWIKNIANEDGVTGVFTEAYMGTAPSLGYFGNANKQLIALPRTIGATVRYKF</sequence>
<evidence type="ECO:0000259" key="14">
    <source>
        <dbReference type="Pfam" id="PF00593"/>
    </source>
</evidence>
<keyword evidence="16" id="KW-0675">Receptor</keyword>
<gene>
    <name evidence="16" type="ORF">D1223_15285</name>
</gene>
<keyword evidence="4" id="KW-0410">Iron transport</keyword>
<dbReference type="Proteomes" id="UP000266385">
    <property type="component" value="Unassembled WGS sequence"/>
</dbReference>
<keyword evidence="3 11" id="KW-1134">Transmembrane beta strand</keyword>
<name>A0A399RB33_9PROT</name>
<dbReference type="GO" id="GO:0006826">
    <property type="term" value="P:iron ion transport"/>
    <property type="evidence" value="ECO:0007669"/>
    <property type="project" value="UniProtKB-KW"/>
</dbReference>
<dbReference type="EMBL" id="QWFX01000014">
    <property type="protein sequence ID" value="RIJ27187.1"/>
    <property type="molecule type" value="Genomic_DNA"/>
</dbReference>
<comment type="similarity">
    <text evidence="11 12">Belongs to the TonB-dependent receptor family.</text>
</comment>
<evidence type="ECO:0000256" key="13">
    <source>
        <dbReference type="SAM" id="SignalP"/>
    </source>
</evidence>
<evidence type="ECO:0000256" key="4">
    <source>
        <dbReference type="ARBA" id="ARBA00022496"/>
    </source>
</evidence>
<evidence type="ECO:0000259" key="15">
    <source>
        <dbReference type="Pfam" id="PF07715"/>
    </source>
</evidence>
<dbReference type="PROSITE" id="PS52016">
    <property type="entry name" value="TONB_DEPENDENT_REC_3"/>
    <property type="match status" value="1"/>
</dbReference>
<feature type="chain" id="PRO_5017294318" evidence="13">
    <location>
        <begin position="25"/>
        <end position="801"/>
    </location>
</feature>
<dbReference type="InterPro" id="IPR036942">
    <property type="entry name" value="Beta-barrel_TonB_sf"/>
</dbReference>
<dbReference type="InterPro" id="IPR012910">
    <property type="entry name" value="Plug_dom"/>
</dbReference>
<evidence type="ECO:0000256" key="12">
    <source>
        <dbReference type="RuleBase" id="RU003357"/>
    </source>
</evidence>
<feature type="domain" description="TonB-dependent receptor-like beta-barrel" evidence="14">
    <location>
        <begin position="313"/>
        <end position="755"/>
    </location>
</feature>
<evidence type="ECO:0000256" key="2">
    <source>
        <dbReference type="ARBA" id="ARBA00022448"/>
    </source>
</evidence>
<dbReference type="Gene3D" id="2.40.170.20">
    <property type="entry name" value="TonB-dependent receptor, beta-barrel domain"/>
    <property type="match status" value="1"/>
</dbReference>
<evidence type="ECO:0000313" key="16">
    <source>
        <dbReference type="EMBL" id="RIJ27187.1"/>
    </source>
</evidence>
<keyword evidence="8 12" id="KW-0798">TonB box</keyword>
<evidence type="ECO:0000256" key="9">
    <source>
        <dbReference type="ARBA" id="ARBA00023136"/>
    </source>
</evidence>
<evidence type="ECO:0000313" key="17">
    <source>
        <dbReference type="Proteomes" id="UP000266385"/>
    </source>
</evidence>
<dbReference type="AlphaFoldDB" id="A0A399RB33"/>
<feature type="signal peptide" evidence="13">
    <location>
        <begin position="1"/>
        <end position="24"/>
    </location>
</feature>
<keyword evidence="5 11" id="KW-0812">Transmembrane</keyword>
<comment type="subcellular location">
    <subcellularLocation>
        <location evidence="1 11">Cell outer membrane</location>
        <topology evidence="1 11">Multi-pass membrane protein</topology>
    </subcellularLocation>
</comment>
<dbReference type="PANTHER" id="PTHR32552">
    <property type="entry name" value="FERRICHROME IRON RECEPTOR-RELATED"/>
    <property type="match status" value="1"/>
</dbReference>
<evidence type="ECO:0000256" key="3">
    <source>
        <dbReference type="ARBA" id="ARBA00022452"/>
    </source>
</evidence>
<dbReference type="Pfam" id="PF07715">
    <property type="entry name" value="Plug"/>
    <property type="match status" value="1"/>
</dbReference>
<accession>A0A399RB33</accession>
<proteinExistence type="inferred from homology"/>
<keyword evidence="9 11" id="KW-0472">Membrane</keyword>
<evidence type="ECO:0000256" key="6">
    <source>
        <dbReference type="ARBA" id="ARBA00023004"/>
    </source>
</evidence>
<dbReference type="SUPFAM" id="SSF56935">
    <property type="entry name" value="Porins"/>
    <property type="match status" value="1"/>
</dbReference>
<organism evidence="16 17">
    <name type="scientific">Henriciella mobilis</name>
    <dbReference type="NCBI Taxonomy" id="2305467"/>
    <lineage>
        <taxon>Bacteria</taxon>
        <taxon>Pseudomonadati</taxon>
        <taxon>Pseudomonadota</taxon>
        <taxon>Alphaproteobacteria</taxon>
        <taxon>Hyphomonadales</taxon>
        <taxon>Hyphomonadaceae</taxon>
        <taxon>Henriciella</taxon>
    </lineage>
</organism>
<evidence type="ECO:0000256" key="10">
    <source>
        <dbReference type="ARBA" id="ARBA00023237"/>
    </source>
</evidence>
<evidence type="ECO:0000256" key="1">
    <source>
        <dbReference type="ARBA" id="ARBA00004571"/>
    </source>
</evidence>
<dbReference type="RefSeq" id="WP_119377300.1">
    <property type="nucleotide sequence ID" value="NZ_QWFX01000014.1"/>
</dbReference>
<dbReference type="Pfam" id="PF00593">
    <property type="entry name" value="TonB_dep_Rec_b-barrel"/>
    <property type="match status" value="1"/>
</dbReference>
<protein>
    <submittedName>
        <fullName evidence="16">TonB-dependent receptor</fullName>
    </submittedName>
</protein>
<evidence type="ECO:0000256" key="11">
    <source>
        <dbReference type="PROSITE-ProRule" id="PRU01360"/>
    </source>
</evidence>
<keyword evidence="13" id="KW-0732">Signal</keyword>
<dbReference type="InterPro" id="IPR000531">
    <property type="entry name" value="Beta-barrel_TonB"/>
</dbReference>
<feature type="domain" description="TonB-dependent receptor plug" evidence="15">
    <location>
        <begin position="62"/>
        <end position="174"/>
    </location>
</feature>
<evidence type="ECO:0000256" key="7">
    <source>
        <dbReference type="ARBA" id="ARBA00023065"/>
    </source>
</evidence>
<keyword evidence="6" id="KW-0408">Iron</keyword>
<dbReference type="GO" id="GO:0009279">
    <property type="term" value="C:cell outer membrane"/>
    <property type="evidence" value="ECO:0007669"/>
    <property type="project" value="UniProtKB-SubCell"/>
</dbReference>